<dbReference type="Gene3D" id="3.40.50.10810">
    <property type="entry name" value="Tandem AAA-ATPase domain"/>
    <property type="match status" value="1"/>
</dbReference>
<dbReference type="GO" id="GO:0005634">
    <property type="term" value="C:nucleus"/>
    <property type="evidence" value="ECO:0007669"/>
    <property type="project" value="UniProtKB-SubCell"/>
</dbReference>
<evidence type="ECO:0000313" key="10">
    <source>
        <dbReference type="WBParaSite" id="ACRNAN_scaffold2694.g31585.t1"/>
    </source>
</evidence>
<dbReference type="Proteomes" id="UP000887540">
    <property type="component" value="Unplaced"/>
</dbReference>
<keyword evidence="9" id="KW-1185">Reference proteome</keyword>
<dbReference type="SMART" id="SM00490">
    <property type="entry name" value="HELICc"/>
    <property type="match status" value="1"/>
</dbReference>
<feature type="compositionally biased region" description="Acidic residues" evidence="7">
    <location>
        <begin position="844"/>
        <end position="874"/>
    </location>
</feature>
<feature type="region of interest" description="Disordered" evidence="7">
    <location>
        <begin position="535"/>
        <end position="567"/>
    </location>
</feature>
<feature type="compositionally biased region" description="Basic and acidic residues" evidence="7">
    <location>
        <begin position="820"/>
        <end position="832"/>
    </location>
</feature>
<evidence type="ECO:0000256" key="3">
    <source>
        <dbReference type="ARBA" id="ARBA00022741"/>
    </source>
</evidence>
<dbReference type="SUPFAM" id="SSF52949">
    <property type="entry name" value="Macro domain-like"/>
    <property type="match status" value="1"/>
</dbReference>
<keyword evidence="6" id="KW-0539">Nucleus</keyword>
<sequence length="924" mass="106450">MFGKSSISLFFLMIANFNEETSRFGCGQLKLIVYKGSKDERLELREKFDTIDWNVLLTTFDYFLKDNDFINYNWSCMILDEAHRVKNDMSLMHQIVSNNNLVELYSLLQLVDRKKFPPSDVDNFLKKFKDVNKPEVNSELKKILAEYVVRRTKKDVLDEVPRASEVILYHGITDLQKDIYKAILTTNYQFFQEFQKDASAQSLQNVLVQLRKCVDHPYLFHDIEPKPFTEGEHLVETSGKMLILDVLLNYCQAKGHKVLLFSQMTKLLDIVQDILDLRKYSYVRIDGGIRGEERFRSIDAFQRPESDVSIFLLTTKAGGVGLNLTAADTVIFLDPDFNPQNDLQAAARCHRIGQTKPVKIIKLIGQHTVEEIIKYRAELKLRLSEYILGEQSDTHKLTPTQISEMILRGLSKLTAETSETAARTKAITDEELEAIIGHTDEKGHWELNGLLIDEKENKQEAELDDEKREELLSSKAMYKFEGYDYYEDQEQLKKDHDVLQELVQTQQQNAENRDRLSSKAGAAIAKIAAVAAKPRRVLTDEEKAERKKKRREIEEKKRKEREKQKKERKIRLWKQHNYVSANLQFDMDAVTPEIEQGMLYRIYGDVTKPERAKWDDSEKALILHSVDDGGHFGSGGVFSALENLSDEIRKAYEMAGKMEDLHCGDAHIVKNVLQQTVEGKAFRPEEPAPAEKDRNVAPDTLKREVSVVLMVTQSLKDRYQRMIQPKVLESCFNRIADWAVQNSTMSVHLSMLWFGVPNLSEASVCDMIQECFCAKGINAYIYHYRRGGRGRHIPAQPQTTHVHKKTTIQISPKKLAGVSLKDEDDKEAEPLAKRRKVAPGTYAELEEPDEGEKMEEEEEFILEHEESEEDESLSDDGYSLSEESLESEEETDEDFEEDEDNYKPKRKINIKKKKAKTSPGPSYR</sequence>
<feature type="domain" description="Helicase C-terminal" evidence="8">
    <location>
        <begin position="243"/>
        <end position="406"/>
    </location>
</feature>
<organism evidence="9 10">
    <name type="scientific">Acrobeloides nanus</name>
    <dbReference type="NCBI Taxonomy" id="290746"/>
    <lineage>
        <taxon>Eukaryota</taxon>
        <taxon>Metazoa</taxon>
        <taxon>Ecdysozoa</taxon>
        <taxon>Nematoda</taxon>
        <taxon>Chromadorea</taxon>
        <taxon>Rhabditida</taxon>
        <taxon>Tylenchina</taxon>
        <taxon>Cephalobomorpha</taxon>
        <taxon>Cephaloboidea</taxon>
        <taxon>Cephalobidae</taxon>
        <taxon>Acrobeloides</taxon>
    </lineage>
</organism>
<dbReference type="InterPro" id="IPR000330">
    <property type="entry name" value="SNF2_N"/>
</dbReference>
<evidence type="ECO:0000256" key="2">
    <source>
        <dbReference type="ARBA" id="ARBA00007025"/>
    </source>
</evidence>
<dbReference type="InterPro" id="IPR049730">
    <property type="entry name" value="SNF2/RAD54-like_C"/>
</dbReference>
<evidence type="ECO:0000256" key="5">
    <source>
        <dbReference type="ARBA" id="ARBA00022840"/>
    </source>
</evidence>
<comment type="subcellular location">
    <subcellularLocation>
        <location evidence="1">Nucleus</location>
    </subcellularLocation>
</comment>
<dbReference type="PANTHER" id="PTHR47157:SF1">
    <property type="entry name" value="CHROMODOMAIN-HELICASE-DNA-BINDING PROTEIN 1-LIKE"/>
    <property type="match status" value="1"/>
</dbReference>
<dbReference type="CDD" id="cd18793">
    <property type="entry name" value="SF2_C_SNF"/>
    <property type="match status" value="1"/>
</dbReference>
<dbReference type="GO" id="GO:0006281">
    <property type="term" value="P:DNA repair"/>
    <property type="evidence" value="ECO:0007669"/>
    <property type="project" value="InterPro"/>
</dbReference>
<dbReference type="PANTHER" id="PTHR47157">
    <property type="entry name" value="CHROMODOMAIN-HELICASE-DNA-BINDING PROTEIN 1-LIKE"/>
    <property type="match status" value="1"/>
</dbReference>
<feature type="region of interest" description="Disordered" evidence="7">
    <location>
        <begin position="794"/>
        <end position="924"/>
    </location>
</feature>
<dbReference type="PROSITE" id="PS00690">
    <property type="entry name" value="DEAH_ATP_HELICASE"/>
    <property type="match status" value="1"/>
</dbReference>
<name>A0A914DJE4_9BILA</name>
<dbReference type="Gene3D" id="3.40.50.300">
    <property type="entry name" value="P-loop containing nucleotide triphosphate hydrolases"/>
    <property type="match status" value="1"/>
</dbReference>
<evidence type="ECO:0000259" key="8">
    <source>
        <dbReference type="PROSITE" id="PS51194"/>
    </source>
</evidence>
<dbReference type="InterPro" id="IPR027417">
    <property type="entry name" value="P-loop_NTPase"/>
</dbReference>
<dbReference type="GO" id="GO:0005524">
    <property type="term" value="F:ATP binding"/>
    <property type="evidence" value="ECO:0007669"/>
    <property type="project" value="UniProtKB-KW"/>
</dbReference>
<dbReference type="InterPro" id="IPR031053">
    <property type="entry name" value="ALC1"/>
</dbReference>
<evidence type="ECO:0000313" key="9">
    <source>
        <dbReference type="Proteomes" id="UP000887540"/>
    </source>
</evidence>
<dbReference type="InterPro" id="IPR043472">
    <property type="entry name" value="Macro_dom-like"/>
</dbReference>
<comment type="similarity">
    <text evidence="2">Belongs to the SNF2/RAD54 helicase family.</text>
</comment>
<accession>A0A914DJE4</accession>
<dbReference type="AlphaFoldDB" id="A0A914DJE4"/>
<dbReference type="PROSITE" id="PS51194">
    <property type="entry name" value="HELICASE_CTER"/>
    <property type="match status" value="1"/>
</dbReference>
<feature type="compositionally biased region" description="Acidic residues" evidence="7">
    <location>
        <begin position="883"/>
        <end position="900"/>
    </location>
</feature>
<keyword evidence="5" id="KW-0067">ATP-binding</keyword>
<evidence type="ECO:0000256" key="7">
    <source>
        <dbReference type="SAM" id="MobiDB-lite"/>
    </source>
</evidence>
<dbReference type="GO" id="GO:0016787">
    <property type="term" value="F:hydrolase activity"/>
    <property type="evidence" value="ECO:0007669"/>
    <property type="project" value="UniProtKB-KW"/>
</dbReference>
<dbReference type="WBParaSite" id="ACRNAN_scaffold2694.g31585.t1">
    <property type="protein sequence ID" value="ACRNAN_scaffold2694.g31585.t1"/>
    <property type="gene ID" value="ACRNAN_scaffold2694.g31585"/>
</dbReference>
<dbReference type="GO" id="GO:0006338">
    <property type="term" value="P:chromatin remodeling"/>
    <property type="evidence" value="ECO:0007669"/>
    <property type="project" value="InterPro"/>
</dbReference>
<dbReference type="InterPro" id="IPR038718">
    <property type="entry name" value="SNF2-like_sf"/>
</dbReference>
<dbReference type="InterPro" id="IPR001650">
    <property type="entry name" value="Helicase_C-like"/>
</dbReference>
<keyword evidence="3" id="KW-0547">Nucleotide-binding</keyword>
<dbReference type="GO" id="GO:0003678">
    <property type="term" value="F:DNA helicase activity"/>
    <property type="evidence" value="ECO:0007669"/>
    <property type="project" value="InterPro"/>
</dbReference>
<reference evidence="10" key="1">
    <citation type="submission" date="2022-11" db="UniProtKB">
        <authorList>
            <consortium name="WormBaseParasite"/>
        </authorList>
    </citation>
    <scope>IDENTIFICATION</scope>
</reference>
<dbReference type="InterPro" id="IPR002464">
    <property type="entry name" value="DNA/RNA_helicase_DEAH_CS"/>
</dbReference>
<evidence type="ECO:0000256" key="4">
    <source>
        <dbReference type="ARBA" id="ARBA00022801"/>
    </source>
</evidence>
<dbReference type="Pfam" id="PF00176">
    <property type="entry name" value="SNF2-rel_dom"/>
    <property type="match status" value="1"/>
</dbReference>
<keyword evidence="4" id="KW-0378">Hydrolase</keyword>
<evidence type="ECO:0000256" key="1">
    <source>
        <dbReference type="ARBA" id="ARBA00004123"/>
    </source>
</evidence>
<dbReference type="SUPFAM" id="SSF52540">
    <property type="entry name" value="P-loop containing nucleoside triphosphate hydrolases"/>
    <property type="match status" value="2"/>
</dbReference>
<protein>
    <submittedName>
        <fullName evidence="10">Helicase C-terminal domain-containing protein</fullName>
    </submittedName>
</protein>
<dbReference type="Pfam" id="PF00271">
    <property type="entry name" value="Helicase_C"/>
    <property type="match status" value="1"/>
</dbReference>
<dbReference type="Gene3D" id="3.40.220.10">
    <property type="entry name" value="Leucine Aminopeptidase, subunit E, domain 1"/>
    <property type="match status" value="1"/>
</dbReference>
<feature type="compositionally biased region" description="Basic residues" evidence="7">
    <location>
        <begin position="904"/>
        <end position="916"/>
    </location>
</feature>
<feature type="compositionally biased region" description="Basic and acidic residues" evidence="7">
    <location>
        <begin position="537"/>
        <end position="565"/>
    </location>
</feature>
<proteinExistence type="inferred from homology"/>
<evidence type="ECO:0000256" key="6">
    <source>
        <dbReference type="ARBA" id="ARBA00023242"/>
    </source>
</evidence>